<proteinExistence type="predicted"/>
<evidence type="ECO:0000259" key="3">
    <source>
        <dbReference type="Pfam" id="PF13360"/>
    </source>
</evidence>
<feature type="domain" description="Pyrrolo-quinoline quinone repeat" evidence="3">
    <location>
        <begin position="447"/>
        <end position="624"/>
    </location>
</feature>
<dbReference type="RefSeq" id="WP_182561235.1">
    <property type="nucleotide sequence ID" value="NZ_JACGWT010000005.1"/>
</dbReference>
<protein>
    <submittedName>
        <fullName evidence="4">Outer membrane protein assembly factor BamB</fullName>
    </submittedName>
</protein>
<keyword evidence="2" id="KW-1133">Transmembrane helix</keyword>
<keyword evidence="5" id="KW-1185">Reference proteome</keyword>
<feature type="region of interest" description="Disordered" evidence="1">
    <location>
        <begin position="1"/>
        <end position="54"/>
    </location>
</feature>
<keyword evidence="2" id="KW-0472">Membrane</keyword>
<accession>A0A7W3IUW8</accession>
<dbReference type="InterPro" id="IPR011047">
    <property type="entry name" value="Quinoprotein_ADH-like_sf"/>
</dbReference>
<evidence type="ECO:0000313" key="5">
    <source>
        <dbReference type="Proteomes" id="UP000523079"/>
    </source>
</evidence>
<dbReference type="InterPro" id="IPR018391">
    <property type="entry name" value="PQQ_b-propeller_rpt"/>
</dbReference>
<evidence type="ECO:0000256" key="2">
    <source>
        <dbReference type="SAM" id="Phobius"/>
    </source>
</evidence>
<evidence type="ECO:0000256" key="1">
    <source>
        <dbReference type="SAM" id="MobiDB-lite"/>
    </source>
</evidence>
<evidence type="ECO:0000313" key="4">
    <source>
        <dbReference type="EMBL" id="MBA8795639.1"/>
    </source>
</evidence>
<dbReference type="AlphaFoldDB" id="A0A7W3IUW8"/>
<keyword evidence="2" id="KW-0812">Transmembrane</keyword>
<organism evidence="4 5">
    <name type="scientific">Microlunatus kandeliicorticis</name>
    <dbReference type="NCBI Taxonomy" id="1759536"/>
    <lineage>
        <taxon>Bacteria</taxon>
        <taxon>Bacillati</taxon>
        <taxon>Actinomycetota</taxon>
        <taxon>Actinomycetes</taxon>
        <taxon>Propionibacteriales</taxon>
        <taxon>Propionibacteriaceae</taxon>
        <taxon>Microlunatus</taxon>
    </lineage>
</organism>
<feature type="transmembrane region" description="Helical" evidence="2">
    <location>
        <begin position="62"/>
        <end position="83"/>
    </location>
</feature>
<dbReference type="Pfam" id="PF13360">
    <property type="entry name" value="PQQ_2"/>
    <property type="match status" value="1"/>
</dbReference>
<name>A0A7W3IUW8_9ACTN</name>
<dbReference type="InterPro" id="IPR002372">
    <property type="entry name" value="PQQ_rpt_dom"/>
</dbReference>
<reference evidence="4 5" key="1">
    <citation type="submission" date="2020-07" db="EMBL/GenBank/DDBJ databases">
        <title>Sequencing the genomes of 1000 actinobacteria strains.</title>
        <authorList>
            <person name="Klenk H.-P."/>
        </authorList>
    </citation>
    <scope>NUCLEOTIDE SEQUENCE [LARGE SCALE GENOMIC DNA]</scope>
    <source>
        <strain evidence="4 5">DSM 100723</strain>
    </source>
</reference>
<dbReference type="Gene3D" id="2.130.10.10">
    <property type="entry name" value="YVTN repeat-like/Quinoprotein amine dehydrogenase"/>
    <property type="match status" value="1"/>
</dbReference>
<sequence length="646" mass="66521">MTAGSGDDQPTPWAPFPVQDWSRMPAAGSELDPSPGWGPPTGSPTRPSHRPENRRTALRHRLLPPVTVALVLVLVAAGLGVAARAGAGGEAPSSDYLPADGAAWTSVVESTTPAGTDRTVAVVESARLGGVEATQTLGNQVGVQLLTALGIRDTRSPARVWRVTSTPVGLAGTDPTTRPDAQRSRFYRVDRGVELVLDSGPDGLTTFDPGLRELPAEPEPGDRWTSRGSAGAGRTYTASMSAAAAGTGCLQVTGTLTFAGSGDTAPHRLTRTWCRREGAVQLADRSSAAGQDVGSTERFAPRTALPQIPVTATGTDPWGDPARWRARTLPLRSVEGGADPGSLGVAVTQQSAAVTATGLLARPVVQGRDVIITTPRTEDLLLVRRLHPGGLPTMITALGSAVVVATTGRELVGYGTDGLRRWTLAVPDAITLPGLAVGGDLAVTTAAGTVIMVDPRTGRVRWRHDVGADPSAPPVTDGAQLLVADRSGTLTALAVADGTVRWTAQEPGVSRMTTADGLLVTDDASTLEGRSLADGRLRWRWPHADLVRSLVGLGGTVVAGTDRTTTGLGLDGTPRWTAPPLSTAVGDGTAVAGLSGDALLVITGDGRTVARVPVAPARADETRTLVRAGDGVIMTSSVFGAVQVIT</sequence>
<dbReference type="Proteomes" id="UP000523079">
    <property type="component" value="Unassembled WGS sequence"/>
</dbReference>
<dbReference type="InterPro" id="IPR015943">
    <property type="entry name" value="WD40/YVTN_repeat-like_dom_sf"/>
</dbReference>
<dbReference type="SMART" id="SM00564">
    <property type="entry name" value="PQQ"/>
    <property type="match status" value="3"/>
</dbReference>
<dbReference type="EMBL" id="JACGWT010000005">
    <property type="protein sequence ID" value="MBA8795639.1"/>
    <property type="molecule type" value="Genomic_DNA"/>
</dbReference>
<dbReference type="SUPFAM" id="SSF50998">
    <property type="entry name" value="Quinoprotein alcohol dehydrogenase-like"/>
    <property type="match status" value="1"/>
</dbReference>
<gene>
    <name evidence="4" type="ORF">FHX74_003275</name>
</gene>
<comment type="caution">
    <text evidence="4">The sequence shown here is derived from an EMBL/GenBank/DDBJ whole genome shotgun (WGS) entry which is preliminary data.</text>
</comment>